<dbReference type="SUPFAM" id="SSF75304">
    <property type="entry name" value="Amidase signature (AS) enzymes"/>
    <property type="match status" value="1"/>
</dbReference>
<sequence length="407" mass="42558">MSVIELAKATLERIAADEDRIRAFVHIDHDTVYAEAKRLQNTGTKGPLSGDVIAIKDLFDVAGMPTRCGSAIYGEHQAQRDSAAVASIRAAGGLIVGKSVTTEFAYMTPGPTRNPHNFDRTPGGSSSGSAASVAAHFVTMATGTQTAGSIIRPAAFCGVVGFKPSFASISRSGLSVFGETLDTIGGFSRDVATVSRFVGVMADRPGLITPERIRVPKLALWRTPDADQADDAALAELERVANAAARAGAVVTEFVGGSGWSALLQAHTTIMAHEGARSLGYEFTAHPNLLSTSLHDFLSKGAKIDGETYLKARQISIQESAKLLVEMSSFDAILTLSAVGEAPCSTISTGNPHFNKVWTLVGGPAFHLPTGTGPTGMPLGVQVCCAPQEDERAAAVALWLEAAIGYC</sequence>
<evidence type="ECO:0000313" key="2">
    <source>
        <dbReference type="EMBL" id="AGI68739.1"/>
    </source>
</evidence>
<dbReference type="Gene3D" id="3.90.1300.10">
    <property type="entry name" value="Amidase signature (AS) domain"/>
    <property type="match status" value="1"/>
</dbReference>
<dbReference type="PANTHER" id="PTHR11895:SF151">
    <property type="entry name" value="GLUTAMYL-TRNA(GLN) AMIDOTRANSFERASE SUBUNIT A"/>
    <property type="match status" value="1"/>
</dbReference>
<dbReference type="EMBL" id="CP003740">
    <property type="protein sequence ID" value="AGI68739.1"/>
    <property type="molecule type" value="Genomic_DNA"/>
</dbReference>
<dbReference type="Proteomes" id="UP000005307">
    <property type="component" value="Chromosome"/>
</dbReference>
<dbReference type="OrthoDB" id="9777859at2"/>
<dbReference type="Pfam" id="PF01425">
    <property type="entry name" value="Amidase"/>
    <property type="match status" value="1"/>
</dbReference>
<dbReference type="PANTHER" id="PTHR11895">
    <property type="entry name" value="TRANSAMIDASE"/>
    <property type="match status" value="1"/>
</dbReference>
<dbReference type="GO" id="GO:0003824">
    <property type="term" value="F:catalytic activity"/>
    <property type="evidence" value="ECO:0007669"/>
    <property type="project" value="InterPro"/>
</dbReference>
<dbReference type="RefSeq" id="WP_015500718.1">
    <property type="nucleotide sequence ID" value="NC_020911.1"/>
</dbReference>
<proteinExistence type="predicted"/>
<dbReference type="InterPro" id="IPR036928">
    <property type="entry name" value="AS_sf"/>
</dbReference>
<keyword evidence="3" id="KW-1185">Reference proteome</keyword>
<accession>M9R7T9</accession>
<gene>
    <name evidence="2" type="ORF">OAN307_c32170</name>
</gene>
<name>M9R7T9_9RHOB</name>
<dbReference type="AlphaFoldDB" id="M9R7T9"/>
<evidence type="ECO:0000259" key="1">
    <source>
        <dbReference type="Pfam" id="PF01425"/>
    </source>
</evidence>
<dbReference type="KEGG" id="oat:OAN307_c32170"/>
<evidence type="ECO:0000313" key="3">
    <source>
        <dbReference type="Proteomes" id="UP000005307"/>
    </source>
</evidence>
<dbReference type="eggNOG" id="COG0154">
    <property type="taxonomic scope" value="Bacteria"/>
</dbReference>
<dbReference type="InterPro" id="IPR000120">
    <property type="entry name" value="Amidase"/>
</dbReference>
<dbReference type="HOGENOM" id="CLU_009600_0_0_5"/>
<protein>
    <submittedName>
        <fullName evidence="2">Amidase</fullName>
    </submittedName>
</protein>
<dbReference type="STRING" id="391626.OAN307_c32170"/>
<feature type="domain" description="Amidase" evidence="1">
    <location>
        <begin position="5"/>
        <end position="392"/>
    </location>
</feature>
<dbReference type="InterPro" id="IPR023631">
    <property type="entry name" value="Amidase_dom"/>
</dbReference>
<reference evidence="2 3" key="1">
    <citation type="journal article" date="2013" name="PLoS ONE">
        <title>Poles Apart: Arctic and Antarctic Octadecabacter strains Share High Genome Plasticity and a New Type of Xanthorhodopsin.</title>
        <authorList>
            <person name="Vollmers J."/>
            <person name="Voget S."/>
            <person name="Dietrich S."/>
            <person name="Gollnow K."/>
            <person name="Smits M."/>
            <person name="Meyer K."/>
            <person name="Brinkhoff T."/>
            <person name="Simon M."/>
            <person name="Daniel R."/>
        </authorList>
    </citation>
    <scope>NUCLEOTIDE SEQUENCE [LARGE SCALE GENOMIC DNA]</scope>
    <source>
        <strain evidence="2 3">307</strain>
    </source>
</reference>
<organism evidence="2 3">
    <name type="scientific">Octadecabacter antarcticus 307</name>
    <dbReference type="NCBI Taxonomy" id="391626"/>
    <lineage>
        <taxon>Bacteria</taxon>
        <taxon>Pseudomonadati</taxon>
        <taxon>Pseudomonadota</taxon>
        <taxon>Alphaproteobacteria</taxon>
        <taxon>Rhodobacterales</taxon>
        <taxon>Roseobacteraceae</taxon>
        <taxon>Octadecabacter</taxon>
    </lineage>
</organism>